<dbReference type="InterPro" id="IPR006982">
    <property type="entry name" value="Glu_synth_centr_N"/>
</dbReference>
<feature type="domain" description="Glutamate synthase" evidence="16">
    <location>
        <begin position="169"/>
        <end position="325"/>
    </location>
</feature>
<dbReference type="Proteomes" id="UP000095280">
    <property type="component" value="Unplaced"/>
</dbReference>
<evidence type="ECO:0000256" key="12">
    <source>
        <dbReference type="ARBA" id="ARBA00023164"/>
    </source>
</evidence>
<keyword evidence="11" id="KW-0411">Iron-sulfur</keyword>
<organism evidence="18 19">
    <name type="scientific">Macrostomum lignano</name>
    <dbReference type="NCBI Taxonomy" id="282301"/>
    <lineage>
        <taxon>Eukaryota</taxon>
        <taxon>Metazoa</taxon>
        <taxon>Spiralia</taxon>
        <taxon>Lophotrochozoa</taxon>
        <taxon>Platyhelminthes</taxon>
        <taxon>Rhabditophora</taxon>
        <taxon>Macrostomorpha</taxon>
        <taxon>Macrostomida</taxon>
        <taxon>Macrostomidae</taxon>
        <taxon>Macrostomum</taxon>
    </lineage>
</organism>
<evidence type="ECO:0000256" key="2">
    <source>
        <dbReference type="ARBA" id="ARBA00001927"/>
    </source>
</evidence>
<keyword evidence="6" id="KW-0288">FMN</keyword>
<sequence>MHQYLLVEKKLRLQCGLLLESAEPREVHHLCTVLGYETIAKIRDERSHEVLKNMTDDDIYKSYASATKRGIFKIFEAVGLGDDVMSKCFTAPHRESAVCRSVIWLPNLWPGLSTPTQTGREAARLNSPDAYKKFAEQADHHRPGALSRPARLCCGLGAFYRFGSGALWVGSGRFGVNSAYLTNADEIQIKMAQGAKPGEGGELLVISHGRIAACRLSIAGVGLISPPPHHDIYSIEDLASFIYDLKSANHRPESASNWCRKLASSLSPPASLRAKPRHGDQSRGHDGGTGASVGLASKHAGLPWELGLSETHQTLVAHDLRSRADGQSCGNGPETW</sequence>
<dbReference type="WBParaSite" id="snap_masked-unitig_42834-processed-gene-0.0-mRNA-1">
    <property type="protein sequence ID" value="snap_masked-unitig_42834-processed-gene-0.0-mRNA-1"/>
    <property type="gene ID" value="snap_masked-unitig_42834-processed-gene-0.0"/>
</dbReference>
<feature type="region of interest" description="Disordered" evidence="15">
    <location>
        <begin position="268"/>
        <end position="294"/>
    </location>
</feature>
<dbReference type="GO" id="GO:0051538">
    <property type="term" value="F:3 iron, 4 sulfur cluster binding"/>
    <property type="evidence" value="ECO:0007669"/>
    <property type="project" value="UniProtKB-KW"/>
</dbReference>
<keyword evidence="8" id="KW-0315">Glutamine amidotransferase</keyword>
<keyword evidence="7" id="KW-0479">Metal-binding</keyword>
<accession>A0A1I8JRW2</accession>
<dbReference type="PANTHER" id="PTHR11938">
    <property type="entry name" value="FAD NADPH DEHYDROGENASE/OXIDOREDUCTASE"/>
    <property type="match status" value="1"/>
</dbReference>
<dbReference type="GO" id="GO:0006537">
    <property type="term" value="P:glutamate biosynthetic process"/>
    <property type="evidence" value="ECO:0007669"/>
    <property type="project" value="UniProtKB-KW"/>
</dbReference>
<dbReference type="Pfam" id="PF01645">
    <property type="entry name" value="Glu_synthase"/>
    <property type="match status" value="1"/>
</dbReference>
<evidence type="ECO:0000256" key="5">
    <source>
        <dbReference type="ARBA" id="ARBA00022630"/>
    </source>
</evidence>
<evidence type="ECO:0000256" key="4">
    <source>
        <dbReference type="ARBA" id="ARBA00022605"/>
    </source>
</evidence>
<dbReference type="Gene3D" id="3.20.20.70">
    <property type="entry name" value="Aldolase class I"/>
    <property type="match status" value="2"/>
</dbReference>
<dbReference type="InterPro" id="IPR013785">
    <property type="entry name" value="Aldolase_TIM"/>
</dbReference>
<keyword evidence="18" id="KW-1185">Reference proteome</keyword>
<evidence type="ECO:0000256" key="3">
    <source>
        <dbReference type="ARBA" id="ARBA00009716"/>
    </source>
</evidence>
<keyword evidence="13" id="KW-0003">3Fe-4S</keyword>
<proteinExistence type="inferred from homology"/>
<keyword evidence="12" id="KW-0314">Glutamate biosynthesis</keyword>
<keyword evidence="4" id="KW-0028">Amino-acid biosynthesis</keyword>
<keyword evidence="9" id="KW-0560">Oxidoreductase</keyword>
<evidence type="ECO:0000256" key="9">
    <source>
        <dbReference type="ARBA" id="ARBA00023002"/>
    </source>
</evidence>
<evidence type="ECO:0000256" key="10">
    <source>
        <dbReference type="ARBA" id="ARBA00023004"/>
    </source>
</evidence>
<dbReference type="SUPFAM" id="SSF51395">
    <property type="entry name" value="FMN-linked oxidoreductases"/>
    <property type="match status" value="1"/>
</dbReference>
<evidence type="ECO:0000256" key="1">
    <source>
        <dbReference type="ARBA" id="ARBA00001917"/>
    </source>
</evidence>
<comment type="cofactor">
    <cofactor evidence="2">
        <name>[3Fe-4S] cluster</name>
        <dbReference type="ChEBI" id="CHEBI:21137"/>
    </cofactor>
</comment>
<feature type="compositionally biased region" description="Basic and acidic residues" evidence="15">
    <location>
        <begin position="277"/>
        <end position="286"/>
    </location>
</feature>
<keyword evidence="10" id="KW-0408">Iron</keyword>
<dbReference type="GO" id="GO:0019676">
    <property type="term" value="P:ammonia assimilation cycle"/>
    <property type="evidence" value="ECO:0007669"/>
    <property type="project" value="TreeGrafter"/>
</dbReference>
<evidence type="ECO:0000256" key="15">
    <source>
        <dbReference type="SAM" id="MobiDB-lite"/>
    </source>
</evidence>
<dbReference type="PANTHER" id="PTHR11938:SF133">
    <property type="entry name" value="GLUTAMATE SYNTHASE (NADH)"/>
    <property type="match status" value="1"/>
</dbReference>
<feature type="domain" description="Glutamate synthase central-N" evidence="17">
    <location>
        <begin position="5"/>
        <end position="80"/>
    </location>
</feature>
<reference evidence="19" key="1">
    <citation type="submission" date="2016-11" db="UniProtKB">
        <authorList>
            <consortium name="WormBaseParasite"/>
        </authorList>
    </citation>
    <scope>IDENTIFICATION</scope>
</reference>
<evidence type="ECO:0000256" key="7">
    <source>
        <dbReference type="ARBA" id="ARBA00022723"/>
    </source>
</evidence>
<evidence type="ECO:0000256" key="14">
    <source>
        <dbReference type="ARBA" id="ARBA00029440"/>
    </source>
</evidence>
<protein>
    <submittedName>
        <fullName evidence="19">Glu_synthase domain-containing protein</fullName>
    </submittedName>
</protein>
<evidence type="ECO:0000256" key="13">
    <source>
        <dbReference type="ARBA" id="ARBA00023291"/>
    </source>
</evidence>
<dbReference type="AlphaFoldDB" id="A0A1I8JRW2"/>
<name>A0A1I8JRW2_9PLAT</name>
<evidence type="ECO:0000256" key="8">
    <source>
        <dbReference type="ARBA" id="ARBA00022962"/>
    </source>
</evidence>
<keyword evidence="5" id="KW-0285">Flavoprotein</keyword>
<evidence type="ECO:0000313" key="19">
    <source>
        <dbReference type="WBParaSite" id="snap_masked-unitig_42834-processed-gene-0.0-mRNA-1"/>
    </source>
</evidence>
<evidence type="ECO:0000259" key="16">
    <source>
        <dbReference type="Pfam" id="PF01645"/>
    </source>
</evidence>
<comment type="cofactor">
    <cofactor evidence="1">
        <name>FMN</name>
        <dbReference type="ChEBI" id="CHEBI:58210"/>
    </cofactor>
</comment>
<evidence type="ECO:0000256" key="11">
    <source>
        <dbReference type="ARBA" id="ARBA00023014"/>
    </source>
</evidence>
<comment type="similarity">
    <text evidence="3">Belongs to the glutamate synthase family.</text>
</comment>
<dbReference type="Pfam" id="PF04898">
    <property type="entry name" value="Glu_syn_central"/>
    <property type="match status" value="1"/>
</dbReference>
<dbReference type="InterPro" id="IPR050711">
    <property type="entry name" value="ET-N_metabolism_enzyme"/>
</dbReference>
<dbReference type="GO" id="GO:0016040">
    <property type="term" value="F:glutamate synthase (NADH) activity"/>
    <property type="evidence" value="ECO:0007669"/>
    <property type="project" value="TreeGrafter"/>
</dbReference>
<evidence type="ECO:0000256" key="6">
    <source>
        <dbReference type="ARBA" id="ARBA00022643"/>
    </source>
</evidence>
<dbReference type="InterPro" id="IPR002932">
    <property type="entry name" value="Glu_synthdom"/>
</dbReference>
<evidence type="ECO:0000259" key="17">
    <source>
        <dbReference type="Pfam" id="PF04898"/>
    </source>
</evidence>
<dbReference type="GO" id="GO:0046872">
    <property type="term" value="F:metal ion binding"/>
    <property type="evidence" value="ECO:0007669"/>
    <property type="project" value="UniProtKB-KW"/>
</dbReference>
<comment type="pathway">
    <text evidence="14">Amino-acid biosynthesis.</text>
</comment>
<evidence type="ECO:0000313" key="18">
    <source>
        <dbReference type="Proteomes" id="UP000095280"/>
    </source>
</evidence>